<evidence type="ECO:0000256" key="1">
    <source>
        <dbReference type="SAM" id="MobiDB-lite"/>
    </source>
</evidence>
<organism evidence="2 3">
    <name type="scientific">Eumeta variegata</name>
    <name type="common">Bagworm moth</name>
    <name type="synonym">Eumeta japonica</name>
    <dbReference type="NCBI Taxonomy" id="151549"/>
    <lineage>
        <taxon>Eukaryota</taxon>
        <taxon>Metazoa</taxon>
        <taxon>Ecdysozoa</taxon>
        <taxon>Arthropoda</taxon>
        <taxon>Hexapoda</taxon>
        <taxon>Insecta</taxon>
        <taxon>Pterygota</taxon>
        <taxon>Neoptera</taxon>
        <taxon>Endopterygota</taxon>
        <taxon>Lepidoptera</taxon>
        <taxon>Glossata</taxon>
        <taxon>Ditrysia</taxon>
        <taxon>Tineoidea</taxon>
        <taxon>Psychidae</taxon>
        <taxon>Oiketicinae</taxon>
        <taxon>Eumeta</taxon>
    </lineage>
</organism>
<dbReference type="OrthoDB" id="272985at2759"/>
<evidence type="ECO:0000313" key="2">
    <source>
        <dbReference type="EMBL" id="GBP43077.1"/>
    </source>
</evidence>
<dbReference type="Proteomes" id="UP000299102">
    <property type="component" value="Unassembled WGS sequence"/>
</dbReference>
<keyword evidence="3" id="KW-1185">Reference proteome</keyword>
<gene>
    <name evidence="2" type="ORF">EVAR_96339_1</name>
</gene>
<name>A0A4C1VZ15_EUMVA</name>
<evidence type="ECO:0000313" key="3">
    <source>
        <dbReference type="Proteomes" id="UP000299102"/>
    </source>
</evidence>
<feature type="compositionally biased region" description="Basic residues" evidence="1">
    <location>
        <begin position="161"/>
        <end position="178"/>
    </location>
</feature>
<proteinExistence type="predicted"/>
<protein>
    <submittedName>
        <fullName evidence="2">Uncharacterized protein</fullName>
    </submittedName>
</protein>
<feature type="region of interest" description="Disordered" evidence="1">
    <location>
        <begin position="120"/>
        <end position="178"/>
    </location>
</feature>
<dbReference type="EMBL" id="BGZK01000429">
    <property type="protein sequence ID" value="GBP43077.1"/>
    <property type="molecule type" value="Genomic_DNA"/>
</dbReference>
<reference evidence="2 3" key="1">
    <citation type="journal article" date="2019" name="Commun. Biol.">
        <title>The bagworm genome reveals a unique fibroin gene that provides high tensile strength.</title>
        <authorList>
            <person name="Kono N."/>
            <person name="Nakamura H."/>
            <person name="Ohtoshi R."/>
            <person name="Tomita M."/>
            <person name="Numata K."/>
            <person name="Arakawa K."/>
        </authorList>
    </citation>
    <scope>NUCLEOTIDE SEQUENCE [LARGE SCALE GENOMIC DNA]</scope>
</reference>
<accession>A0A4C1VZ15</accession>
<comment type="caution">
    <text evidence="2">The sequence shown here is derived from an EMBL/GenBank/DDBJ whole genome shotgun (WGS) entry which is preliminary data.</text>
</comment>
<dbReference type="AlphaFoldDB" id="A0A4C1VZ15"/>
<feature type="compositionally biased region" description="Polar residues" evidence="1">
    <location>
        <begin position="128"/>
        <end position="160"/>
    </location>
</feature>
<sequence>MNNSTRACVNYACALLKNDSAKLFAQQLLNMGDGKLPVHPSTQEISFPQNFCQLQSSIEDLEDKVFPNIASNFKNHDWLCERAILALKNTINNRIQLKIPGTVTEYKSIDTTQDKEENLGIDELGGEESSSTPKVQNSYTESNALQASLDNSNPVINSKVVQKRRAKTRQSYKKSTSR</sequence>